<evidence type="ECO:0000313" key="1">
    <source>
        <dbReference type="EMBL" id="GKV17027.1"/>
    </source>
</evidence>
<sequence length="69" mass="7811">MTSGRWATLYFDDLILNLLSLHGLRGEGVVFEVPDALEFCSKRNDLNILVISALESVFWLSLLKSLLWA</sequence>
<comment type="caution">
    <text evidence="1">The sequence shown here is derived from an EMBL/GenBank/DDBJ whole genome shotgun (WGS) entry which is preliminary data.</text>
</comment>
<reference evidence="1 2" key="1">
    <citation type="journal article" date="2021" name="Commun. Biol.">
        <title>The genome of Shorea leprosula (Dipterocarpaceae) highlights the ecological relevance of drought in aseasonal tropical rainforests.</title>
        <authorList>
            <person name="Ng K.K.S."/>
            <person name="Kobayashi M.J."/>
            <person name="Fawcett J.A."/>
            <person name="Hatakeyama M."/>
            <person name="Paape T."/>
            <person name="Ng C.H."/>
            <person name="Ang C.C."/>
            <person name="Tnah L.H."/>
            <person name="Lee C.T."/>
            <person name="Nishiyama T."/>
            <person name="Sese J."/>
            <person name="O'Brien M.J."/>
            <person name="Copetti D."/>
            <person name="Mohd Noor M.I."/>
            <person name="Ong R.C."/>
            <person name="Putra M."/>
            <person name="Sireger I.Z."/>
            <person name="Indrioko S."/>
            <person name="Kosugi Y."/>
            <person name="Izuno A."/>
            <person name="Isagi Y."/>
            <person name="Lee S.L."/>
            <person name="Shimizu K.K."/>
        </authorList>
    </citation>
    <scope>NUCLEOTIDE SEQUENCE [LARGE SCALE GENOMIC DNA]</scope>
    <source>
        <strain evidence="1">214</strain>
    </source>
</reference>
<dbReference type="Proteomes" id="UP001054252">
    <property type="component" value="Unassembled WGS sequence"/>
</dbReference>
<evidence type="ECO:0000313" key="2">
    <source>
        <dbReference type="Proteomes" id="UP001054252"/>
    </source>
</evidence>
<gene>
    <name evidence="1" type="ORF">SLEP1_g27585</name>
</gene>
<proteinExistence type="predicted"/>
<dbReference type="AlphaFoldDB" id="A0AAV5JZL0"/>
<protein>
    <submittedName>
        <fullName evidence="1">Uncharacterized protein</fullName>
    </submittedName>
</protein>
<organism evidence="1 2">
    <name type="scientific">Rubroshorea leprosula</name>
    <dbReference type="NCBI Taxonomy" id="152421"/>
    <lineage>
        <taxon>Eukaryota</taxon>
        <taxon>Viridiplantae</taxon>
        <taxon>Streptophyta</taxon>
        <taxon>Embryophyta</taxon>
        <taxon>Tracheophyta</taxon>
        <taxon>Spermatophyta</taxon>
        <taxon>Magnoliopsida</taxon>
        <taxon>eudicotyledons</taxon>
        <taxon>Gunneridae</taxon>
        <taxon>Pentapetalae</taxon>
        <taxon>rosids</taxon>
        <taxon>malvids</taxon>
        <taxon>Malvales</taxon>
        <taxon>Dipterocarpaceae</taxon>
        <taxon>Rubroshorea</taxon>
    </lineage>
</organism>
<keyword evidence="2" id="KW-1185">Reference proteome</keyword>
<dbReference type="EMBL" id="BPVZ01000047">
    <property type="protein sequence ID" value="GKV17027.1"/>
    <property type="molecule type" value="Genomic_DNA"/>
</dbReference>
<name>A0AAV5JZL0_9ROSI</name>
<accession>A0AAV5JZL0</accession>